<keyword evidence="2 7" id="KW-0689">Ribosomal protein</keyword>
<evidence type="ECO:0000313" key="8">
    <source>
        <dbReference type="Proteomes" id="UP000008555"/>
    </source>
</evidence>
<evidence type="ECO:0000256" key="4">
    <source>
        <dbReference type="ARBA" id="ARBA00035176"/>
    </source>
</evidence>
<dbReference type="GO" id="GO:0005737">
    <property type="term" value="C:cytoplasm"/>
    <property type="evidence" value="ECO:0007669"/>
    <property type="project" value="UniProtKB-ARBA"/>
</dbReference>
<evidence type="ECO:0000256" key="2">
    <source>
        <dbReference type="ARBA" id="ARBA00022980"/>
    </source>
</evidence>
<dbReference type="InterPro" id="IPR038584">
    <property type="entry name" value="Ribosomal_bL33_sf"/>
</dbReference>
<dbReference type="EMBL" id="CP000733">
    <property type="protein sequence ID" value="ABS76696.1"/>
    <property type="molecule type" value="Genomic_DNA"/>
</dbReference>
<dbReference type="GO" id="GO:0005840">
    <property type="term" value="C:ribosome"/>
    <property type="evidence" value="ECO:0007669"/>
    <property type="project" value="UniProtKB-KW"/>
</dbReference>
<protein>
    <recommendedName>
        <fullName evidence="4">Large ribosomal subunit protein bL33</fullName>
    </recommendedName>
    <alternativeName>
        <fullName evidence="5">50S ribosomal protein L33</fullName>
    </alternativeName>
</protein>
<dbReference type="Proteomes" id="UP000008555">
    <property type="component" value="Chromosome"/>
</dbReference>
<reference evidence="7 8" key="1">
    <citation type="journal article" date="2009" name="Infect. Immun.">
        <title>Comparative genomics reveal extensive transposon-mediated genomic plasticity and diversity among potential effector proteins within the genus Coxiella.</title>
        <authorList>
            <person name="Beare P.A."/>
            <person name="Unsworth N."/>
            <person name="Andoh M."/>
            <person name="Voth D.E."/>
            <person name="Omsland A."/>
            <person name="Gilk S.D."/>
            <person name="Williams K.P."/>
            <person name="Sobral B.W."/>
            <person name="Kupko J.J.III."/>
            <person name="Porcella S.F."/>
            <person name="Samuel J.E."/>
            <person name="Heinzen R.A."/>
        </authorList>
    </citation>
    <scope>NUCLEOTIDE SEQUENCE [LARGE SCALE GENOMIC DNA]</scope>
    <source>
        <strain evidence="7 8">Dugway 5J108-111</strain>
    </source>
</reference>
<evidence type="ECO:0000313" key="7">
    <source>
        <dbReference type="EMBL" id="ABS76696.1"/>
    </source>
</evidence>
<dbReference type="Gene3D" id="2.20.28.120">
    <property type="entry name" value="Ribosomal protein L33"/>
    <property type="match status" value="1"/>
</dbReference>
<comment type="similarity">
    <text evidence="1">Belongs to the bacterial ribosomal protein bL33 family.</text>
</comment>
<dbReference type="Pfam" id="PF00471">
    <property type="entry name" value="Ribosomal_L33"/>
    <property type="match status" value="1"/>
</dbReference>
<gene>
    <name evidence="7" type="primary">rpmG</name>
    <name evidence="7" type="ordered locus">CBUD_1791</name>
</gene>
<evidence type="ECO:0000256" key="5">
    <source>
        <dbReference type="ARBA" id="ARBA00035488"/>
    </source>
</evidence>
<evidence type="ECO:0000256" key="3">
    <source>
        <dbReference type="ARBA" id="ARBA00023274"/>
    </source>
</evidence>
<dbReference type="InterPro" id="IPR011332">
    <property type="entry name" value="Ribosomal_zn-bd"/>
</dbReference>
<dbReference type="RefSeq" id="WP_005771448.1">
    <property type="nucleotide sequence ID" value="NC_009727.1"/>
</dbReference>
<organism evidence="7 8">
    <name type="scientific">Coxiella burnetii (strain Dugway 5J108-111)</name>
    <dbReference type="NCBI Taxonomy" id="434922"/>
    <lineage>
        <taxon>Bacteria</taxon>
        <taxon>Pseudomonadati</taxon>
        <taxon>Pseudomonadota</taxon>
        <taxon>Gammaproteobacteria</taxon>
        <taxon>Legionellales</taxon>
        <taxon>Coxiellaceae</taxon>
        <taxon>Coxiella</taxon>
    </lineage>
</organism>
<dbReference type="AlphaFoldDB" id="A9KGS8"/>
<name>A9KGS8_COXBN</name>
<evidence type="ECO:0000256" key="1">
    <source>
        <dbReference type="ARBA" id="ARBA00007596"/>
    </source>
</evidence>
<feature type="region of interest" description="Disordered" evidence="6">
    <location>
        <begin position="1"/>
        <end position="26"/>
    </location>
</feature>
<dbReference type="SUPFAM" id="SSF57829">
    <property type="entry name" value="Zn-binding ribosomal proteins"/>
    <property type="match status" value="1"/>
</dbReference>
<feature type="compositionally biased region" description="Low complexity" evidence="6">
    <location>
        <begin position="14"/>
        <end position="25"/>
    </location>
</feature>
<dbReference type="GO" id="GO:0003735">
    <property type="term" value="F:structural constituent of ribosome"/>
    <property type="evidence" value="ECO:0007669"/>
    <property type="project" value="InterPro"/>
</dbReference>
<dbReference type="NCBIfam" id="TIGR01023">
    <property type="entry name" value="rpmG_bact"/>
    <property type="match status" value="1"/>
</dbReference>
<sequence length="70" mass="8036">MAVSPREKIMLQSTGKTKAGKPTGTFYTTYKNKRNTTDKLNIKKFDPRAWNSETSKCGMHVLFKEKKIPK</sequence>
<proteinExistence type="inferred from homology"/>
<dbReference type="InterPro" id="IPR001705">
    <property type="entry name" value="Ribosomal_bL33"/>
</dbReference>
<dbReference type="GO" id="GO:0006412">
    <property type="term" value="P:translation"/>
    <property type="evidence" value="ECO:0007669"/>
    <property type="project" value="InterPro"/>
</dbReference>
<evidence type="ECO:0000256" key="6">
    <source>
        <dbReference type="SAM" id="MobiDB-lite"/>
    </source>
</evidence>
<dbReference type="HOGENOM" id="CLU_2750975_0_0_6"/>
<dbReference type="GO" id="GO:1990904">
    <property type="term" value="C:ribonucleoprotein complex"/>
    <property type="evidence" value="ECO:0007669"/>
    <property type="project" value="UniProtKB-KW"/>
</dbReference>
<keyword evidence="3" id="KW-0687">Ribonucleoprotein</keyword>
<dbReference type="KEGG" id="cbd:CBUD_1791"/>
<accession>A9KGS8</accession>